<dbReference type="Gene3D" id="2.30.30.140">
    <property type="match status" value="1"/>
</dbReference>
<dbReference type="PANTHER" id="PTHR35177">
    <property type="entry name" value="HYDROGENASE MATURATION FACTOR HYBG"/>
    <property type="match status" value="1"/>
</dbReference>
<dbReference type="NCBIfam" id="TIGR00074">
    <property type="entry name" value="hypC_hupF"/>
    <property type="match status" value="1"/>
</dbReference>
<proteinExistence type="inferred from homology"/>
<dbReference type="RefSeq" id="WP_022771585.1">
    <property type="nucleotide sequence ID" value="NC_022576.1"/>
</dbReference>
<evidence type="ECO:0000256" key="1">
    <source>
        <dbReference type="ARBA" id="ARBA00006018"/>
    </source>
</evidence>
<dbReference type="PRINTS" id="PR00445">
    <property type="entry name" value="HUPFHYPC"/>
</dbReference>
<evidence type="ECO:0000313" key="3">
    <source>
        <dbReference type="Proteomes" id="UP000017184"/>
    </source>
</evidence>
<organism evidence="2 3">
    <name type="scientific">Candidatus Symbiobacter mobilis CR</name>
    <dbReference type="NCBI Taxonomy" id="946483"/>
    <lineage>
        <taxon>Bacteria</taxon>
        <taxon>Pseudomonadati</taxon>
        <taxon>Pseudomonadota</taxon>
        <taxon>Betaproteobacteria</taxon>
        <taxon>Burkholderiales</taxon>
        <taxon>Comamonadaceae</taxon>
    </lineage>
</organism>
<dbReference type="HOGENOM" id="CLU_159381_2_1_4"/>
<gene>
    <name evidence="2" type="primary">hypC</name>
    <name evidence="2" type="ORF">Cenrod_0657</name>
</gene>
<sequence length="76" mass="8232">MCLAFPVRVVEMGLGPLGDMARVECAGVEKEVSVALLDEVSIGDYVILHAGYALSRLDPEEARTTLEMFAQMSDSQ</sequence>
<evidence type="ECO:0000313" key="2">
    <source>
        <dbReference type="EMBL" id="AGX86764.1"/>
    </source>
</evidence>
<dbReference type="GO" id="GO:0005506">
    <property type="term" value="F:iron ion binding"/>
    <property type="evidence" value="ECO:0007669"/>
    <property type="project" value="TreeGrafter"/>
</dbReference>
<protein>
    <submittedName>
        <fullName evidence="2">Hydrogenase maturation protein HypC</fullName>
    </submittedName>
</protein>
<name>U5N989_9BURK</name>
<dbReference type="Pfam" id="PF01455">
    <property type="entry name" value="HupF_HypC"/>
    <property type="match status" value="1"/>
</dbReference>
<dbReference type="FunFam" id="2.30.30.140:FF:000022">
    <property type="entry name" value="Hydrogenase assembly chaperone HybG"/>
    <property type="match status" value="1"/>
</dbReference>
<dbReference type="GO" id="GO:0051604">
    <property type="term" value="P:protein maturation"/>
    <property type="evidence" value="ECO:0007669"/>
    <property type="project" value="TreeGrafter"/>
</dbReference>
<dbReference type="OrthoDB" id="9806017at2"/>
<dbReference type="STRING" id="946483.Cenrod_0657"/>
<dbReference type="GO" id="GO:1902670">
    <property type="term" value="F:carbon dioxide binding"/>
    <property type="evidence" value="ECO:0007669"/>
    <property type="project" value="TreeGrafter"/>
</dbReference>
<reference evidence="2 3" key="1">
    <citation type="journal article" date="2013" name="Genome Biol.">
        <title>Genomic analysis reveals key aspects of prokaryotic symbiosis in the phototrophic consortium "Chlorochromatium aggregatum".</title>
        <authorList>
            <person name="Liu Z."/>
            <person name="Muller J."/>
            <person name="Li T."/>
            <person name="Alvey R.M."/>
            <person name="Vogl K."/>
            <person name="Frigaard N.U."/>
            <person name="Rockwell N.C."/>
            <person name="Boyd E.S."/>
            <person name="Tomsho L.P."/>
            <person name="Schuster S.C."/>
            <person name="Henke P."/>
            <person name="Rohde M."/>
            <person name="Overmann J."/>
            <person name="Bryant D.A."/>
        </authorList>
    </citation>
    <scope>NUCLEOTIDE SEQUENCE [LARGE SCALE GENOMIC DNA]</scope>
    <source>
        <strain evidence="2">CR</strain>
    </source>
</reference>
<dbReference type="EMBL" id="CP004885">
    <property type="protein sequence ID" value="AGX86764.1"/>
    <property type="molecule type" value="Genomic_DNA"/>
</dbReference>
<dbReference type="PANTHER" id="PTHR35177:SF2">
    <property type="entry name" value="HYDROGENASE MATURATION FACTOR HYBG"/>
    <property type="match status" value="1"/>
</dbReference>
<dbReference type="AlphaFoldDB" id="U5N989"/>
<dbReference type="InterPro" id="IPR001109">
    <property type="entry name" value="Hydrogenase_HupF/HypC"/>
</dbReference>
<dbReference type="SUPFAM" id="SSF159127">
    <property type="entry name" value="HupF/HypC-like"/>
    <property type="match status" value="1"/>
</dbReference>
<dbReference type="KEGG" id="cbx:Cenrod_0657"/>
<accession>U5N989</accession>
<comment type="similarity">
    <text evidence="1">Belongs to the HupF/HypC family.</text>
</comment>
<dbReference type="eggNOG" id="COG0298">
    <property type="taxonomic scope" value="Bacteria"/>
</dbReference>
<dbReference type="Proteomes" id="UP000017184">
    <property type="component" value="Chromosome"/>
</dbReference>
<keyword evidence="3" id="KW-1185">Reference proteome</keyword>